<dbReference type="EMBL" id="LBOG01000004">
    <property type="protein sequence ID" value="KKP30115.1"/>
    <property type="molecule type" value="Genomic_DNA"/>
</dbReference>
<evidence type="ECO:0000313" key="3">
    <source>
        <dbReference type="Proteomes" id="UP000034934"/>
    </source>
</evidence>
<sequence>MNEGFPNEKNIKKIDDLIESRQKLSMELEGLKKETNTEKEIFRINELETNIKGIENQLKEIVNN</sequence>
<evidence type="ECO:0000313" key="2">
    <source>
        <dbReference type="EMBL" id="KKP30115.1"/>
    </source>
</evidence>
<dbReference type="Proteomes" id="UP000034934">
    <property type="component" value="Unassembled WGS sequence"/>
</dbReference>
<reference evidence="2 3" key="1">
    <citation type="journal article" date="2015" name="Nature">
        <title>rRNA introns, odd ribosomes, and small enigmatic genomes across a large radiation of phyla.</title>
        <authorList>
            <person name="Brown C.T."/>
            <person name="Hug L.A."/>
            <person name="Thomas B.C."/>
            <person name="Sharon I."/>
            <person name="Castelle C.J."/>
            <person name="Singh A."/>
            <person name="Wilkins M.J."/>
            <person name="Williams K.H."/>
            <person name="Banfield J.F."/>
        </authorList>
    </citation>
    <scope>NUCLEOTIDE SEQUENCE [LARGE SCALE GENOMIC DNA]</scope>
</reference>
<proteinExistence type="predicted"/>
<dbReference type="AlphaFoldDB" id="A0A0G0AU49"/>
<comment type="caution">
    <text evidence="2">The sequence shown here is derived from an EMBL/GenBank/DDBJ whole genome shotgun (WGS) entry which is preliminary data.</text>
</comment>
<gene>
    <name evidence="2" type="ORF">UR19_C0004G0023</name>
</gene>
<evidence type="ECO:0000256" key="1">
    <source>
        <dbReference type="SAM" id="Coils"/>
    </source>
</evidence>
<organism evidence="2 3">
    <name type="scientific">Candidatus Nomurabacteria bacterium GW2011_GWF1_31_48</name>
    <dbReference type="NCBI Taxonomy" id="1618767"/>
    <lineage>
        <taxon>Bacteria</taxon>
        <taxon>Candidatus Nomuraibacteriota</taxon>
    </lineage>
</organism>
<protein>
    <submittedName>
        <fullName evidence="2">Uncharacterized protein</fullName>
    </submittedName>
</protein>
<keyword evidence="1" id="KW-0175">Coiled coil</keyword>
<feature type="coiled-coil region" evidence="1">
    <location>
        <begin position="14"/>
        <end position="64"/>
    </location>
</feature>
<accession>A0A0G0AU49</accession>
<name>A0A0G0AU49_9BACT</name>